<dbReference type="InterPro" id="IPR013324">
    <property type="entry name" value="RNA_pol_sigma_r3/r4-like"/>
</dbReference>
<evidence type="ECO:0000256" key="4">
    <source>
        <dbReference type="ARBA" id="ARBA00023082"/>
    </source>
</evidence>
<dbReference type="AlphaFoldDB" id="A0A559JA08"/>
<dbReference type="RefSeq" id="WP_144706052.1">
    <property type="nucleotide sequence ID" value="NZ_VNJJ01000015.1"/>
</dbReference>
<dbReference type="Pfam" id="PF04542">
    <property type="entry name" value="Sigma70_r2"/>
    <property type="match status" value="1"/>
</dbReference>
<dbReference type="NCBIfam" id="TIGR02937">
    <property type="entry name" value="sigma70-ECF"/>
    <property type="match status" value="1"/>
</dbReference>
<accession>A0A559JA08</accession>
<dbReference type="InterPro" id="IPR039425">
    <property type="entry name" value="RNA_pol_sigma-70-like"/>
</dbReference>
<dbReference type="InterPro" id="IPR007627">
    <property type="entry name" value="RNA_pol_sigma70_r2"/>
</dbReference>
<sequence>MSDKTALQILGEETRPYFGRFWEVIEPFQRELWNYCRKITGNPWDGEDLFQDTVLKMFTSLSALSHREHPIHPRAFLFRVATNHWIDTCRKRKGKMEEWSDHLVTKSSEDVSIALEIQGAFETLLTHLPPKQTVVLVLMDAFQFTANEAAEVIGTTEGAVNAALFRARSRLRQLKSDELSADNSTAAADTQPDESLVKRYVEYFNKRDFQGIADLLAEHAVFSFVTQSSKEYGKRRIMNESHHPSHYDRPDLYAVVHELWGRKAVIFYKGYEQGEPTALNEVLTIETEDNHIIGINGYFFCPQFMDAAAQELGVPREEWQWAE</sequence>
<evidence type="ECO:0000256" key="3">
    <source>
        <dbReference type="ARBA" id="ARBA00023015"/>
    </source>
</evidence>
<proteinExistence type="inferred from homology"/>
<evidence type="ECO:0000256" key="1">
    <source>
        <dbReference type="ARBA" id="ARBA00010641"/>
    </source>
</evidence>
<organism evidence="9 10">
    <name type="scientific">Cohnella terricola</name>
    <dbReference type="NCBI Taxonomy" id="1289167"/>
    <lineage>
        <taxon>Bacteria</taxon>
        <taxon>Bacillati</taxon>
        <taxon>Bacillota</taxon>
        <taxon>Bacilli</taxon>
        <taxon>Bacillales</taxon>
        <taxon>Paenibacillaceae</taxon>
        <taxon>Cohnella</taxon>
    </lineage>
</organism>
<dbReference type="PANTHER" id="PTHR43133:SF8">
    <property type="entry name" value="RNA POLYMERASE SIGMA FACTOR HI_1459-RELATED"/>
    <property type="match status" value="1"/>
</dbReference>
<dbReference type="SUPFAM" id="SSF88659">
    <property type="entry name" value="Sigma3 and sigma4 domains of RNA polymerase sigma factors"/>
    <property type="match status" value="1"/>
</dbReference>
<dbReference type="GO" id="GO:0016987">
    <property type="term" value="F:sigma factor activity"/>
    <property type="evidence" value="ECO:0007669"/>
    <property type="project" value="UniProtKB-KW"/>
</dbReference>
<comment type="similarity">
    <text evidence="1">Belongs to the sigma-70 factor family. ECF subfamily.</text>
</comment>
<dbReference type="SUPFAM" id="SSF88946">
    <property type="entry name" value="Sigma2 domain of RNA polymerase sigma factors"/>
    <property type="match status" value="1"/>
</dbReference>
<dbReference type="InterPro" id="IPR014284">
    <property type="entry name" value="RNA_pol_sigma-70_dom"/>
</dbReference>
<dbReference type="InterPro" id="IPR013249">
    <property type="entry name" value="RNA_pol_sigma70_r4_t2"/>
</dbReference>
<dbReference type="Gene3D" id="1.10.1740.10">
    <property type="match status" value="1"/>
</dbReference>
<dbReference type="Gene3D" id="3.10.450.50">
    <property type="match status" value="1"/>
</dbReference>
<evidence type="ECO:0000256" key="6">
    <source>
        <dbReference type="ARBA" id="ARBA00023163"/>
    </source>
</evidence>
<dbReference type="InterPro" id="IPR036388">
    <property type="entry name" value="WH-like_DNA-bd_sf"/>
</dbReference>
<feature type="domain" description="RNA polymerase sigma-70 region 2" evidence="7">
    <location>
        <begin position="25"/>
        <end position="93"/>
    </location>
</feature>
<dbReference type="OrthoDB" id="2381154at2"/>
<dbReference type="Gene3D" id="1.10.10.10">
    <property type="entry name" value="Winged helix-like DNA-binding domain superfamily/Winged helix DNA-binding domain"/>
    <property type="match status" value="1"/>
</dbReference>
<reference evidence="9 10" key="1">
    <citation type="submission" date="2019-07" db="EMBL/GenBank/DDBJ databases">
        <authorList>
            <person name="Kim J."/>
        </authorList>
    </citation>
    <scope>NUCLEOTIDE SEQUENCE [LARGE SCALE GENOMIC DNA]</scope>
    <source>
        <strain evidence="9 10">G13</strain>
    </source>
</reference>
<keyword evidence="4" id="KW-0731">Sigma factor</keyword>
<comment type="subunit">
    <text evidence="2">Interacts transiently with the RNA polymerase catalytic core formed by RpoA, RpoB, RpoC and RpoZ (2 alpha, 1 beta, 1 beta' and 1 omega subunit) to form the RNA polymerase holoenzyme that can initiate transcription.</text>
</comment>
<evidence type="ECO:0000259" key="7">
    <source>
        <dbReference type="Pfam" id="PF04542"/>
    </source>
</evidence>
<dbReference type="Pfam" id="PF08281">
    <property type="entry name" value="Sigma70_r4_2"/>
    <property type="match status" value="1"/>
</dbReference>
<dbReference type="GO" id="GO:0003677">
    <property type="term" value="F:DNA binding"/>
    <property type="evidence" value="ECO:0007669"/>
    <property type="project" value="UniProtKB-KW"/>
</dbReference>
<dbReference type="PANTHER" id="PTHR43133">
    <property type="entry name" value="RNA POLYMERASE ECF-TYPE SIGMA FACTO"/>
    <property type="match status" value="1"/>
</dbReference>
<gene>
    <name evidence="9" type="ORF">FPZ45_20700</name>
</gene>
<dbReference type="GO" id="GO:0006352">
    <property type="term" value="P:DNA-templated transcription initiation"/>
    <property type="evidence" value="ECO:0007669"/>
    <property type="project" value="InterPro"/>
</dbReference>
<keyword evidence="10" id="KW-1185">Reference proteome</keyword>
<dbReference type="InterPro" id="IPR013325">
    <property type="entry name" value="RNA_pol_sigma_r2"/>
</dbReference>
<evidence type="ECO:0000256" key="2">
    <source>
        <dbReference type="ARBA" id="ARBA00011344"/>
    </source>
</evidence>
<dbReference type="InterPro" id="IPR032710">
    <property type="entry name" value="NTF2-like_dom_sf"/>
</dbReference>
<feature type="domain" description="RNA polymerase sigma factor 70 region 4 type 2" evidence="8">
    <location>
        <begin position="120"/>
        <end position="171"/>
    </location>
</feature>
<keyword evidence="5" id="KW-0238">DNA-binding</keyword>
<dbReference type="SUPFAM" id="SSF54427">
    <property type="entry name" value="NTF2-like"/>
    <property type="match status" value="1"/>
</dbReference>
<dbReference type="Proteomes" id="UP000316330">
    <property type="component" value="Unassembled WGS sequence"/>
</dbReference>
<name>A0A559JA08_9BACL</name>
<comment type="caution">
    <text evidence="9">The sequence shown here is derived from an EMBL/GenBank/DDBJ whole genome shotgun (WGS) entry which is preliminary data.</text>
</comment>
<evidence type="ECO:0000259" key="8">
    <source>
        <dbReference type="Pfam" id="PF08281"/>
    </source>
</evidence>
<evidence type="ECO:0000256" key="5">
    <source>
        <dbReference type="ARBA" id="ARBA00023125"/>
    </source>
</evidence>
<keyword evidence="6" id="KW-0804">Transcription</keyword>
<protein>
    <submittedName>
        <fullName evidence="9">RNA polymerase sigma factor</fullName>
    </submittedName>
</protein>
<dbReference type="EMBL" id="VNJJ01000015">
    <property type="protein sequence ID" value="TVX96701.1"/>
    <property type="molecule type" value="Genomic_DNA"/>
</dbReference>
<evidence type="ECO:0000313" key="10">
    <source>
        <dbReference type="Proteomes" id="UP000316330"/>
    </source>
</evidence>
<evidence type="ECO:0000313" key="9">
    <source>
        <dbReference type="EMBL" id="TVX96701.1"/>
    </source>
</evidence>
<keyword evidence="3" id="KW-0805">Transcription regulation</keyword>